<organism evidence="2 3">
    <name type="scientific">Phytophthora megakarya</name>
    <dbReference type="NCBI Taxonomy" id="4795"/>
    <lineage>
        <taxon>Eukaryota</taxon>
        <taxon>Sar</taxon>
        <taxon>Stramenopiles</taxon>
        <taxon>Oomycota</taxon>
        <taxon>Peronosporomycetes</taxon>
        <taxon>Peronosporales</taxon>
        <taxon>Peronosporaceae</taxon>
        <taxon>Phytophthora</taxon>
    </lineage>
</organism>
<gene>
    <name evidence="2" type="ORF">PHMEG_00040405</name>
</gene>
<name>A0A225UDW0_9STRA</name>
<feature type="region of interest" description="Disordered" evidence="1">
    <location>
        <begin position="98"/>
        <end position="124"/>
    </location>
</feature>
<dbReference type="AlphaFoldDB" id="A0A225UDW0"/>
<comment type="caution">
    <text evidence="2">The sequence shown here is derived from an EMBL/GenBank/DDBJ whole genome shotgun (WGS) entry which is preliminary data.</text>
</comment>
<feature type="non-terminal residue" evidence="2">
    <location>
        <position position="1"/>
    </location>
</feature>
<proteinExistence type="predicted"/>
<reference evidence="3" key="1">
    <citation type="submission" date="2017-03" db="EMBL/GenBank/DDBJ databases">
        <title>Phytopthora megakarya and P. palmivora, two closely related causual agents of cacao black pod achieved similar genome size and gene model numbers by different mechanisms.</title>
        <authorList>
            <person name="Ali S."/>
            <person name="Shao J."/>
            <person name="Larry D.J."/>
            <person name="Kronmiller B."/>
            <person name="Shen D."/>
            <person name="Strem M.D."/>
            <person name="Melnick R.L."/>
            <person name="Guiltinan M.J."/>
            <person name="Tyler B.M."/>
            <person name="Meinhardt L.W."/>
            <person name="Bailey B.A."/>
        </authorList>
    </citation>
    <scope>NUCLEOTIDE SEQUENCE [LARGE SCALE GENOMIC DNA]</scope>
    <source>
        <strain evidence="3">zdho120</strain>
    </source>
</reference>
<sequence length="324" mass="37242">PGSLDTMNQYFTRCGAAKNKETSHAYLHDALQCSWCAFIRRWNTSRREGQPFASWLEAREERRGEHSMTDLREHICSKAEREWRLCYVHLVEGCENGEATRDRPTQDEWENQTSGAGSDATSTRARSWSERTYVVDVSGLEAVIVMTVAAETAATLRRRFVAAAVVIEDTLRLGHAVPRRVIVRLRQRECGLILAHNIRDILQQATTRLPRILRWRISQPADAIVLLRGTRMDSLRLRRRGTIARNFLATPADVMVYDALSNPARTASRVNQRGWTIATVGRNIGAKRRERPFDSNSHRFCRFRRPRQLISYLRAWILLRLCSG</sequence>
<dbReference type="Proteomes" id="UP000198211">
    <property type="component" value="Unassembled WGS sequence"/>
</dbReference>
<evidence type="ECO:0000313" key="2">
    <source>
        <dbReference type="EMBL" id="OWY91141.1"/>
    </source>
</evidence>
<dbReference type="EMBL" id="NBNE01020969">
    <property type="protein sequence ID" value="OWY91141.1"/>
    <property type="molecule type" value="Genomic_DNA"/>
</dbReference>
<keyword evidence="3" id="KW-1185">Reference proteome</keyword>
<protein>
    <submittedName>
        <fullName evidence="2">Uncharacterized protein</fullName>
    </submittedName>
</protein>
<accession>A0A225UDW0</accession>
<evidence type="ECO:0000256" key="1">
    <source>
        <dbReference type="SAM" id="MobiDB-lite"/>
    </source>
</evidence>
<dbReference type="OrthoDB" id="116757at2759"/>
<evidence type="ECO:0000313" key="3">
    <source>
        <dbReference type="Proteomes" id="UP000198211"/>
    </source>
</evidence>
<feature type="compositionally biased region" description="Polar residues" evidence="1">
    <location>
        <begin position="111"/>
        <end position="124"/>
    </location>
</feature>